<dbReference type="Gene3D" id="3.40.50.450">
    <property type="match status" value="1"/>
</dbReference>
<protein>
    <submittedName>
        <fullName evidence="1">Uncharacterized protein</fullName>
    </submittedName>
</protein>
<reference evidence="1 2" key="1">
    <citation type="submission" date="2020-04" db="EMBL/GenBank/DDBJ databases">
        <title>Description of novel Gluconacetobacter.</title>
        <authorList>
            <person name="Sombolestani A."/>
        </authorList>
    </citation>
    <scope>NUCLEOTIDE SEQUENCE [LARGE SCALE GENOMIC DNA]</scope>
    <source>
        <strain evidence="1 2">LMG 27800</strain>
    </source>
</reference>
<keyword evidence="2" id="KW-1185">Reference proteome</keyword>
<sequence>MTITWVEGMLFPAQKIRTGCNHRRFMSGSNAEGGSEPVMPDTPMLPLLVGVTGHRDIRTDALPIIRRRIREALQGLIKLYGARQLQLLTAMAGGADLEAAEIALELGIRPVCLFPMEPERYRETLSEADRPRFDRLRADERIALQVTLPPVARAAHRAAGDGFRHDALQELSGAMPDTLVPADAVNTLKSYLPNGLSPTDAQAILRGTDNFYASSLGLIAPHLAPMSAADAAQLTSPIAGTMDGAMWLKKLSRRG</sequence>
<dbReference type="EMBL" id="JABEQK010000005">
    <property type="protein sequence ID" value="MBB2205121.1"/>
    <property type="molecule type" value="Genomic_DNA"/>
</dbReference>
<dbReference type="AlphaFoldDB" id="A0A7W4PSN7"/>
<name>A0A7W4PSN7_9PROT</name>
<proteinExistence type="predicted"/>
<comment type="caution">
    <text evidence="1">The sequence shown here is derived from an EMBL/GenBank/DDBJ whole genome shotgun (WGS) entry which is preliminary data.</text>
</comment>
<dbReference type="Proteomes" id="UP000540556">
    <property type="component" value="Unassembled WGS sequence"/>
</dbReference>
<dbReference type="RefSeq" id="WP_182949636.1">
    <property type="nucleotide sequence ID" value="NZ_JABEQK010000005.1"/>
</dbReference>
<gene>
    <name evidence="1" type="ORF">HLH27_08835</name>
</gene>
<evidence type="ECO:0000313" key="1">
    <source>
        <dbReference type="EMBL" id="MBB2205121.1"/>
    </source>
</evidence>
<accession>A0A7W4PSN7</accession>
<evidence type="ECO:0000313" key="2">
    <source>
        <dbReference type="Proteomes" id="UP000540556"/>
    </source>
</evidence>
<organism evidence="1 2">
    <name type="scientific">Gluconacetobacter takamatsuzukensis</name>
    <dbReference type="NCBI Taxonomy" id="1286190"/>
    <lineage>
        <taxon>Bacteria</taxon>
        <taxon>Pseudomonadati</taxon>
        <taxon>Pseudomonadota</taxon>
        <taxon>Alphaproteobacteria</taxon>
        <taxon>Acetobacterales</taxon>
        <taxon>Acetobacteraceae</taxon>
        <taxon>Gluconacetobacter</taxon>
    </lineage>
</organism>
<dbReference type="SUPFAM" id="SSF102405">
    <property type="entry name" value="MCP/YpsA-like"/>
    <property type="match status" value="1"/>
</dbReference>